<feature type="transmembrane region" description="Helical" evidence="2">
    <location>
        <begin position="12"/>
        <end position="34"/>
    </location>
</feature>
<proteinExistence type="predicted"/>
<accession>A0A381N3P7</accession>
<dbReference type="EMBL" id="UINC01000110">
    <property type="protein sequence ID" value="SUZ49221.1"/>
    <property type="molecule type" value="Genomic_DNA"/>
</dbReference>
<dbReference type="GO" id="GO:0005886">
    <property type="term" value="C:plasma membrane"/>
    <property type="evidence" value="ECO:0007669"/>
    <property type="project" value="UniProtKB-SubCell"/>
</dbReference>
<dbReference type="AlphaFoldDB" id="A0A381N3P7"/>
<evidence type="ECO:0000259" key="3">
    <source>
        <dbReference type="PROSITE" id="PS51201"/>
    </source>
</evidence>
<dbReference type="PANTHER" id="PTHR43833:SF9">
    <property type="entry name" value="POTASSIUM CHANNEL PROTEIN YUGO-RELATED"/>
    <property type="match status" value="1"/>
</dbReference>
<dbReference type="PANTHER" id="PTHR43833">
    <property type="entry name" value="POTASSIUM CHANNEL PROTEIN 2-RELATED-RELATED"/>
    <property type="match status" value="1"/>
</dbReference>
<keyword evidence="2" id="KW-1133">Transmembrane helix</keyword>
<protein>
    <recommendedName>
        <fullName evidence="3">RCK N-terminal domain-containing protein</fullName>
    </recommendedName>
</protein>
<dbReference type="InterPro" id="IPR050721">
    <property type="entry name" value="Trk_Ktr_HKT_K-transport"/>
</dbReference>
<dbReference type="SUPFAM" id="SSF81324">
    <property type="entry name" value="Voltage-gated potassium channels"/>
    <property type="match status" value="1"/>
</dbReference>
<dbReference type="InterPro" id="IPR036291">
    <property type="entry name" value="NAD(P)-bd_dom_sf"/>
</dbReference>
<keyword evidence="2" id="KW-0812">Transmembrane</keyword>
<gene>
    <name evidence="4" type="ORF">METZ01_LOCUS2075</name>
</gene>
<dbReference type="InterPro" id="IPR003148">
    <property type="entry name" value="RCK_N"/>
</dbReference>
<keyword evidence="2" id="KW-0472">Membrane</keyword>
<reference evidence="4" key="1">
    <citation type="submission" date="2018-05" db="EMBL/GenBank/DDBJ databases">
        <authorList>
            <person name="Lanie J.A."/>
            <person name="Ng W.-L."/>
            <person name="Kazmierczak K.M."/>
            <person name="Andrzejewski T.M."/>
            <person name="Davidsen T.M."/>
            <person name="Wayne K.J."/>
            <person name="Tettelin H."/>
            <person name="Glass J.I."/>
            <person name="Rusch D."/>
            <person name="Podicherti R."/>
            <person name="Tsui H.-C.T."/>
            <person name="Winkler M.E."/>
        </authorList>
    </citation>
    <scope>NUCLEOTIDE SEQUENCE</scope>
</reference>
<feature type="domain" description="RCK N-terminal" evidence="3">
    <location>
        <begin position="111"/>
        <end position="245"/>
    </location>
</feature>
<dbReference type="InterPro" id="IPR013099">
    <property type="entry name" value="K_chnl_dom"/>
</dbReference>
<comment type="subcellular location">
    <subcellularLocation>
        <location evidence="1">Cell membrane</location>
        <topology evidence="1">Multi-pass membrane protein</topology>
    </subcellularLocation>
</comment>
<dbReference type="GO" id="GO:0006813">
    <property type="term" value="P:potassium ion transport"/>
    <property type="evidence" value="ECO:0007669"/>
    <property type="project" value="InterPro"/>
</dbReference>
<evidence type="ECO:0000256" key="1">
    <source>
        <dbReference type="ARBA" id="ARBA00004651"/>
    </source>
</evidence>
<feature type="transmembrane region" description="Helical" evidence="2">
    <location>
        <begin position="70"/>
        <end position="96"/>
    </location>
</feature>
<dbReference type="SUPFAM" id="SSF51735">
    <property type="entry name" value="NAD(P)-binding Rossmann-fold domains"/>
    <property type="match status" value="1"/>
</dbReference>
<sequence length="374" mass="41631">MRLWVRTLIRNSFFQVGAGIILTMVLGGFLLQWLEPGEISKGDNPYWWAIVTMTTVGYGDFSPGTPAGRVFAVLIMFIGISLVSLLTASISSIFVAQKIREGKGLEKLNLNDHLILCGWNPNGERMLNAMQFLNRGKRENLVLINELNEEEVTQLKNRYGRLKIDFVSGDFTQEEILERASVRTANTVVVIPNTTGSEVATYDEKTIFATLTIKSIDPAIRVVAYLLDRENLTHIKRADADEVVIGDDFSAHILTSHILDPGLPQIARQLIYSRSNSRIKRIDIPSEFVGKTYDDLFDHFRNKDGSVLIGVFSEDANLGIGAILSSDASALDSFIERKLKEGGISLQEESKINVVVNPQDGYIISEEERAIVIP</sequence>
<dbReference type="PRINTS" id="PR00169">
    <property type="entry name" value="KCHANNEL"/>
</dbReference>
<evidence type="ECO:0000256" key="2">
    <source>
        <dbReference type="SAM" id="Phobius"/>
    </source>
</evidence>
<dbReference type="Pfam" id="PF07885">
    <property type="entry name" value="Ion_trans_2"/>
    <property type="match status" value="1"/>
</dbReference>
<organism evidence="4">
    <name type="scientific">marine metagenome</name>
    <dbReference type="NCBI Taxonomy" id="408172"/>
    <lineage>
        <taxon>unclassified sequences</taxon>
        <taxon>metagenomes</taxon>
        <taxon>ecological metagenomes</taxon>
    </lineage>
</organism>
<name>A0A381N3P7_9ZZZZ</name>
<dbReference type="Gene3D" id="1.10.287.70">
    <property type="match status" value="1"/>
</dbReference>
<evidence type="ECO:0000313" key="4">
    <source>
        <dbReference type="EMBL" id="SUZ49221.1"/>
    </source>
</evidence>
<dbReference type="Pfam" id="PF02254">
    <property type="entry name" value="TrkA_N"/>
    <property type="match status" value="1"/>
</dbReference>
<dbReference type="Gene3D" id="3.40.50.720">
    <property type="entry name" value="NAD(P)-binding Rossmann-like Domain"/>
    <property type="match status" value="1"/>
</dbReference>
<dbReference type="PROSITE" id="PS51201">
    <property type="entry name" value="RCK_N"/>
    <property type="match status" value="1"/>
</dbReference>